<dbReference type="Proteomes" id="UP000026960">
    <property type="component" value="Chromosome 11"/>
</dbReference>
<dbReference type="SUPFAM" id="SSF53474">
    <property type="entry name" value="alpha/beta-Hydrolases"/>
    <property type="match status" value="1"/>
</dbReference>
<evidence type="ECO:0000313" key="2">
    <source>
        <dbReference type="Proteomes" id="UP000026960"/>
    </source>
</evidence>
<keyword evidence="2" id="KW-1185">Reference proteome</keyword>
<protein>
    <submittedName>
        <fullName evidence="1">Uncharacterized protein</fullName>
    </submittedName>
</protein>
<reference evidence="1" key="1">
    <citation type="journal article" date="2009" name="Rice">
        <title>De Novo Next Generation Sequencing of Plant Genomes.</title>
        <authorList>
            <person name="Rounsley S."/>
            <person name="Marri P.R."/>
            <person name="Yu Y."/>
            <person name="He R."/>
            <person name="Sisneros N."/>
            <person name="Goicoechea J.L."/>
            <person name="Lee S.J."/>
            <person name="Angelova A."/>
            <person name="Kudrna D."/>
            <person name="Luo M."/>
            <person name="Affourtit J."/>
            <person name="Desany B."/>
            <person name="Knight J."/>
            <person name="Niazi F."/>
            <person name="Egholm M."/>
            <person name="Wing R.A."/>
        </authorList>
    </citation>
    <scope>NUCLEOTIDE SEQUENCE [LARGE SCALE GENOMIC DNA]</scope>
    <source>
        <strain evidence="1">cv. IRGC 105608</strain>
    </source>
</reference>
<dbReference type="STRING" id="65489.A0A0D3HL78"/>
<dbReference type="Gramene" id="OBART11G11610.1">
    <property type="protein sequence ID" value="OBART11G11610.1"/>
    <property type="gene ID" value="OBART11G11610"/>
</dbReference>
<dbReference type="PaxDb" id="65489-OBART11G11610.1"/>
<dbReference type="InterPro" id="IPR029058">
    <property type="entry name" value="AB_hydrolase_fold"/>
</dbReference>
<name>A0A0D3HL78_9ORYZ</name>
<reference evidence="1" key="2">
    <citation type="submission" date="2015-03" db="UniProtKB">
        <authorList>
            <consortium name="EnsemblPlants"/>
        </authorList>
    </citation>
    <scope>IDENTIFICATION</scope>
</reference>
<dbReference type="eggNOG" id="KOG1282">
    <property type="taxonomic scope" value="Eukaryota"/>
</dbReference>
<dbReference type="Gene3D" id="3.40.50.1820">
    <property type="entry name" value="alpha/beta hydrolase"/>
    <property type="match status" value="1"/>
</dbReference>
<dbReference type="HOGENOM" id="CLU_2324073_0_0_1"/>
<evidence type="ECO:0000313" key="1">
    <source>
        <dbReference type="EnsemblPlants" id="OBART11G11610.1"/>
    </source>
</evidence>
<accession>A0A0D3HL78</accession>
<proteinExistence type="predicted"/>
<dbReference type="AlphaFoldDB" id="A0A0D3HL78"/>
<dbReference type="EnsemblPlants" id="OBART11G11610.1">
    <property type="protein sequence ID" value="OBART11G11610.1"/>
    <property type="gene ID" value="OBART11G11610"/>
</dbReference>
<organism evidence="1">
    <name type="scientific">Oryza barthii</name>
    <dbReference type="NCBI Taxonomy" id="65489"/>
    <lineage>
        <taxon>Eukaryota</taxon>
        <taxon>Viridiplantae</taxon>
        <taxon>Streptophyta</taxon>
        <taxon>Embryophyta</taxon>
        <taxon>Tracheophyta</taxon>
        <taxon>Spermatophyta</taxon>
        <taxon>Magnoliopsida</taxon>
        <taxon>Liliopsida</taxon>
        <taxon>Poales</taxon>
        <taxon>Poaceae</taxon>
        <taxon>BOP clade</taxon>
        <taxon>Oryzoideae</taxon>
        <taxon>Oryzeae</taxon>
        <taxon>Oryzinae</taxon>
        <taxon>Oryza</taxon>
    </lineage>
</organism>
<sequence length="99" mass="11728">MSLIPKFESMDRKILKEELGILKHRPLCPSIQCVSYSNYLSYFWANDNVTREYLGIKKGSVDEWIRCHDNDLPYTKDIKSSIQYHHNVTLNGYRALVYR</sequence>